<keyword evidence="1" id="KW-0808">Transferase</keyword>
<gene>
    <name evidence="5" type="ORF">LG368_13060</name>
</gene>
<protein>
    <submittedName>
        <fullName evidence="5">Aminomethyltransferase family protein</fullName>
    </submittedName>
</protein>
<dbReference type="RefSeq" id="WP_226755171.1">
    <property type="nucleotide sequence ID" value="NZ_JAJATW010000023.1"/>
</dbReference>
<evidence type="ECO:0000259" key="2">
    <source>
        <dbReference type="Pfam" id="PF01571"/>
    </source>
</evidence>
<dbReference type="PANTHER" id="PTHR43757">
    <property type="entry name" value="AMINOMETHYLTRANSFERASE"/>
    <property type="match status" value="1"/>
</dbReference>
<dbReference type="PANTHER" id="PTHR43757:SF2">
    <property type="entry name" value="AMINOMETHYLTRANSFERASE, MITOCHONDRIAL"/>
    <property type="match status" value="1"/>
</dbReference>
<comment type="caution">
    <text evidence="5">The sequence shown here is derived from an EMBL/GenBank/DDBJ whole genome shotgun (WGS) entry which is preliminary data.</text>
</comment>
<dbReference type="InterPro" id="IPR029043">
    <property type="entry name" value="GcvT/YgfZ_C"/>
</dbReference>
<keyword evidence="1" id="KW-0032">Aminotransferase</keyword>
<dbReference type="GO" id="GO:0008483">
    <property type="term" value="F:transaminase activity"/>
    <property type="evidence" value="ECO:0007669"/>
    <property type="project" value="UniProtKB-KW"/>
</dbReference>
<organism evidence="5 6">
    <name type="scientific">Marinomonas algarum</name>
    <dbReference type="NCBI Taxonomy" id="2883105"/>
    <lineage>
        <taxon>Bacteria</taxon>
        <taxon>Pseudomonadati</taxon>
        <taxon>Pseudomonadota</taxon>
        <taxon>Gammaproteobacteria</taxon>
        <taxon>Oceanospirillales</taxon>
        <taxon>Oceanospirillaceae</taxon>
        <taxon>Marinomonas</taxon>
    </lineage>
</organism>
<feature type="domain" description="Aminomethyltransferase C-terminal" evidence="3">
    <location>
        <begin position="675"/>
        <end position="756"/>
    </location>
</feature>
<dbReference type="Gene3D" id="3.30.1360.120">
    <property type="entry name" value="Probable tRNA modification gtpase trme, domain 1"/>
    <property type="match status" value="1"/>
</dbReference>
<dbReference type="Proteomes" id="UP001139095">
    <property type="component" value="Unassembled WGS sequence"/>
</dbReference>
<dbReference type="SUPFAM" id="SSF101790">
    <property type="entry name" value="Aminomethyltransferase beta-barrel domain"/>
    <property type="match status" value="1"/>
</dbReference>
<keyword evidence="6" id="KW-1185">Reference proteome</keyword>
<evidence type="ECO:0000313" key="5">
    <source>
        <dbReference type="EMBL" id="MCB5162824.1"/>
    </source>
</evidence>
<feature type="domain" description="GCVT N-terminal" evidence="2">
    <location>
        <begin position="393"/>
        <end position="654"/>
    </location>
</feature>
<dbReference type="InterPro" id="IPR028896">
    <property type="entry name" value="GcvT/YgfZ/DmdA"/>
</dbReference>
<dbReference type="Pfam" id="PF09347">
    <property type="entry name" value="DUF1989"/>
    <property type="match status" value="1"/>
</dbReference>
<evidence type="ECO:0000259" key="4">
    <source>
        <dbReference type="Pfam" id="PF09347"/>
    </source>
</evidence>
<evidence type="ECO:0000259" key="3">
    <source>
        <dbReference type="Pfam" id="PF08669"/>
    </source>
</evidence>
<dbReference type="EMBL" id="JAJATW010000023">
    <property type="protein sequence ID" value="MCB5162824.1"/>
    <property type="molecule type" value="Genomic_DNA"/>
</dbReference>
<dbReference type="AlphaFoldDB" id="A0A9X1LD67"/>
<evidence type="ECO:0000256" key="1">
    <source>
        <dbReference type="ARBA" id="ARBA00022576"/>
    </source>
</evidence>
<reference evidence="5" key="1">
    <citation type="submission" date="2021-10" db="EMBL/GenBank/DDBJ databases">
        <title>Marinomonas pontica sp. nov., isolated from the Black Sea.</title>
        <authorList>
            <person name="Zhao L.-H."/>
            <person name="Xue J.-H."/>
        </authorList>
    </citation>
    <scope>NUCLEOTIDE SEQUENCE</scope>
    <source>
        <strain evidence="5">E8</strain>
    </source>
</reference>
<dbReference type="InterPro" id="IPR013977">
    <property type="entry name" value="GcvT_C"/>
</dbReference>
<dbReference type="InterPro" id="IPR006222">
    <property type="entry name" value="GCVT_N"/>
</dbReference>
<accession>A0A9X1LD67</accession>
<dbReference type="Pfam" id="PF08669">
    <property type="entry name" value="GCV_T_C"/>
    <property type="match status" value="1"/>
</dbReference>
<dbReference type="SUPFAM" id="SSF103025">
    <property type="entry name" value="Folate-binding domain"/>
    <property type="match status" value="1"/>
</dbReference>
<dbReference type="InterPro" id="IPR018959">
    <property type="entry name" value="DUF1989"/>
</dbReference>
<feature type="domain" description="DUF1989" evidence="4">
    <location>
        <begin position="168"/>
        <end position="336"/>
    </location>
</feature>
<sequence>MNKQQDSLLESKNSHQFYRVSGQDALRLRIRKGDYVDISSFDGQQGCELLALTEGGIMEGFGGLSPTRAQNTLAQLAIKSVSAKALWQKLAEWEVTTAHLDKAFCFEADNLPRLSFDQDVTLIVLCTGEDMTVDAQQPVTELQVCHSVLCGAWSDLPAPLTVVDREFRIPHSSATRYQVKAGEWIQVMDVEGKQCSDFIAFDQEALEQGKEIMLDEVGTRSAMSRSMPTPGLYSKFCDPYQQTMLELVQDTVGHHDSFLYACNAKVYEDSGYFDHANCTDNINQALQGTGVAPRFGWPAINFFFNTEASDCGDIGFAEPFSRAGDYVLLRATRDLLCVSTSCSDDVDAANGWRPTDIHIRIYSAECDFPRSIGYRLTPEELPRMTKQTGFHPRTALLTKKFIEYRGYWVASEYQNWGAKAEYLACRERVAMIDLSPLRKLEIIGPDAEDFLQLALTRNVRRVAVGEIVYSAMCHETGGMIDDGTLFRLGEQAFRWICGDSYSAIWLRELAQKTGLNVTVRESTDQIHNLAVQGPRSRELLEKLIWTSEHQPDFVDLKWFHFLVGRLGGPTGLPLMVSRTGYTGELGFEVWCHPDHAPSIWDAIWQAGAAFDIAPLGFDALDMLRIEAGLIFADHEFCPETNPFEAGIGFTTPLKTQEEDFIGRSAIEQQTPASRKRLIGLCIEGNDRVHHGDSVFNGRFPVGVVTSAMISPLLKGQIAMCRLAPNFAEVGTKLEIGQLDGHKKRIKATVTSLPFYDPERTKVRS</sequence>
<dbReference type="InterPro" id="IPR027266">
    <property type="entry name" value="TrmE/GcvT-like"/>
</dbReference>
<dbReference type="Pfam" id="PF01571">
    <property type="entry name" value="GCV_T"/>
    <property type="match status" value="1"/>
</dbReference>
<evidence type="ECO:0000313" key="6">
    <source>
        <dbReference type="Proteomes" id="UP001139095"/>
    </source>
</evidence>
<name>A0A9X1LD67_9GAMM</name>
<proteinExistence type="predicted"/>